<dbReference type="OrthoDB" id="10006996at2759"/>
<dbReference type="InterPro" id="IPR013106">
    <property type="entry name" value="Ig_V-set"/>
</dbReference>
<feature type="transmembrane region" description="Helical" evidence="11">
    <location>
        <begin position="328"/>
        <end position="345"/>
    </location>
</feature>
<feature type="domain" description="Ig-like" evidence="13">
    <location>
        <begin position="237"/>
        <end position="312"/>
    </location>
</feature>
<organism evidence="14 15">
    <name type="scientific">Hemibagrus wyckioides</name>
    <dbReference type="NCBI Taxonomy" id="337641"/>
    <lineage>
        <taxon>Eukaryota</taxon>
        <taxon>Metazoa</taxon>
        <taxon>Chordata</taxon>
        <taxon>Craniata</taxon>
        <taxon>Vertebrata</taxon>
        <taxon>Euteleostomi</taxon>
        <taxon>Actinopterygii</taxon>
        <taxon>Neopterygii</taxon>
        <taxon>Teleostei</taxon>
        <taxon>Ostariophysi</taxon>
        <taxon>Siluriformes</taxon>
        <taxon>Bagridae</taxon>
        <taxon>Hemibagrus</taxon>
    </lineage>
</organism>
<evidence type="ECO:0000256" key="3">
    <source>
        <dbReference type="ARBA" id="ARBA00022692"/>
    </source>
</evidence>
<evidence type="ECO:0000256" key="12">
    <source>
        <dbReference type="SAM" id="SignalP"/>
    </source>
</evidence>
<evidence type="ECO:0000313" key="15">
    <source>
        <dbReference type="Proteomes" id="UP000824219"/>
    </source>
</evidence>
<dbReference type="InterPro" id="IPR013783">
    <property type="entry name" value="Ig-like_fold"/>
</dbReference>
<dbReference type="PANTHER" id="PTHR23277:SF106">
    <property type="entry name" value="NECTIN-1 ISOFORM X1-RELATED"/>
    <property type="match status" value="1"/>
</dbReference>
<evidence type="ECO:0000313" key="14">
    <source>
        <dbReference type="EMBL" id="KAG7330877.1"/>
    </source>
</evidence>
<dbReference type="EMBL" id="JAHKSW010000006">
    <property type="protein sequence ID" value="KAG7330877.1"/>
    <property type="molecule type" value="Genomic_DNA"/>
</dbReference>
<keyword evidence="8 11" id="KW-0472">Membrane</keyword>
<dbReference type="SMART" id="SM00409">
    <property type="entry name" value="IG"/>
    <property type="match status" value="3"/>
</dbReference>
<dbReference type="PANTHER" id="PTHR23277">
    <property type="entry name" value="NECTIN-RELATED"/>
    <property type="match status" value="1"/>
</dbReference>
<evidence type="ECO:0000256" key="5">
    <source>
        <dbReference type="ARBA" id="ARBA00022737"/>
    </source>
</evidence>
<protein>
    <recommendedName>
        <fullName evidence="13">Ig-like domain-containing protein</fullName>
    </recommendedName>
</protein>
<dbReference type="PROSITE" id="PS50835">
    <property type="entry name" value="IG_LIKE"/>
    <property type="match status" value="3"/>
</dbReference>
<dbReference type="GO" id="GO:0007156">
    <property type="term" value="P:homophilic cell adhesion via plasma membrane adhesion molecules"/>
    <property type="evidence" value="ECO:0007669"/>
    <property type="project" value="TreeGrafter"/>
</dbReference>
<comment type="caution">
    <text evidence="14">The sequence shown here is derived from an EMBL/GenBank/DDBJ whole genome shotgun (WGS) entry which is preliminary data.</text>
</comment>
<dbReference type="SUPFAM" id="SSF48726">
    <property type="entry name" value="Immunoglobulin"/>
    <property type="match status" value="3"/>
</dbReference>
<evidence type="ECO:0000256" key="4">
    <source>
        <dbReference type="ARBA" id="ARBA00022729"/>
    </source>
</evidence>
<dbReference type="Gene3D" id="2.60.40.10">
    <property type="entry name" value="Immunoglobulins"/>
    <property type="match status" value="3"/>
</dbReference>
<evidence type="ECO:0000256" key="7">
    <source>
        <dbReference type="ARBA" id="ARBA00022989"/>
    </source>
</evidence>
<accession>A0A9D3SNP9</accession>
<keyword evidence="4 12" id="KW-0732">Signal</keyword>
<proteinExistence type="inferred from homology"/>
<evidence type="ECO:0000259" key="13">
    <source>
        <dbReference type="PROSITE" id="PS50835"/>
    </source>
</evidence>
<evidence type="ECO:0000256" key="9">
    <source>
        <dbReference type="ARBA" id="ARBA00023157"/>
    </source>
</evidence>
<dbReference type="Pfam" id="PF08205">
    <property type="entry name" value="C2-set_2"/>
    <property type="match status" value="1"/>
</dbReference>
<dbReference type="Pfam" id="PF13927">
    <property type="entry name" value="Ig_3"/>
    <property type="match status" value="1"/>
</dbReference>
<dbReference type="InterPro" id="IPR051427">
    <property type="entry name" value="Nectin/Nectin-like"/>
</dbReference>
<keyword evidence="5" id="KW-0677">Repeat</keyword>
<keyword evidence="3 11" id="KW-0812">Transmembrane</keyword>
<feature type="domain" description="Ig-like" evidence="13">
    <location>
        <begin position="15"/>
        <end position="130"/>
    </location>
</feature>
<feature type="domain" description="Ig-like" evidence="13">
    <location>
        <begin position="134"/>
        <end position="228"/>
    </location>
</feature>
<gene>
    <name evidence="14" type="ORF">KOW79_004846</name>
</gene>
<dbReference type="InterPro" id="IPR003599">
    <property type="entry name" value="Ig_sub"/>
</dbReference>
<name>A0A9D3SNP9_9TELE</name>
<reference evidence="14 15" key="1">
    <citation type="submission" date="2021-06" db="EMBL/GenBank/DDBJ databases">
        <title>Chromosome-level genome assembly of the red-tail catfish (Hemibagrus wyckioides).</title>
        <authorList>
            <person name="Shao F."/>
        </authorList>
    </citation>
    <scope>NUCLEOTIDE SEQUENCE [LARGE SCALE GENOMIC DNA]</scope>
    <source>
        <strain evidence="14">EC202008001</strain>
        <tissue evidence="14">Blood</tissue>
    </source>
</reference>
<dbReference type="Pfam" id="PF07686">
    <property type="entry name" value="V-set"/>
    <property type="match status" value="1"/>
</dbReference>
<evidence type="ECO:0000256" key="11">
    <source>
        <dbReference type="SAM" id="Phobius"/>
    </source>
</evidence>
<evidence type="ECO:0000256" key="10">
    <source>
        <dbReference type="ARBA" id="ARBA00023180"/>
    </source>
</evidence>
<dbReference type="InterPro" id="IPR036179">
    <property type="entry name" value="Ig-like_dom_sf"/>
</dbReference>
<dbReference type="AlphaFoldDB" id="A0A9D3SNP9"/>
<comment type="subcellular location">
    <subcellularLocation>
        <location evidence="1">Membrane</location>
        <topology evidence="1">Single-pass membrane protein</topology>
    </subcellularLocation>
</comment>
<keyword evidence="7 11" id="KW-1133">Transmembrane helix</keyword>
<dbReference type="InterPro" id="IPR013162">
    <property type="entry name" value="CD80_C2-set"/>
</dbReference>
<dbReference type="Proteomes" id="UP000824219">
    <property type="component" value="Linkage Group LG06"/>
</dbReference>
<evidence type="ECO:0000256" key="1">
    <source>
        <dbReference type="ARBA" id="ARBA00004167"/>
    </source>
</evidence>
<feature type="signal peptide" evidence="12">
    <location>
        <begin position="1"/>
        <end position="19"/>
    </location>
</feature>
<evidence type="ECO:0000256" key="6">
    <source>
        <dbReference type="ARBA" id="ARBA00022889"/>
    </source>
</evidence>
<keyword evidence="9" id="KW-1015">Disulfide bond</keyword>
<dbReference type="InterPro" id="IPR007110">
    <property type="entry name" value="Ig-like_dom"/>
</dbReference>
<dbReference type="GO" id="GO:0005912">
    <property type="term" value="C:adherens junction"/>
    <property type="evidence" value="ECO:0007669"/>
    <property type="project" value="TreeGrafter"/>
</dbReference>
<dbReference type="GO" id="GO:0016020">
    <property type="term" value="C:membrane"/>
    <property type="evidence" value="ECO:0007669"/>
    <property type="project" value="UniProtKB-SubCell"/>
</dbReference>
<evidence type="ECO:0000256" key="8">
    <source>
        <dbReference type="ARBA" id="ARBA00023136"/>
    </source>
</evidence>
<dbReference type="GO" id="GO:0007157">
    <property type="term" value="P:heterophilic cell-cell adhesion via plasma membrane cell adhesion molecules"/>
    <property type="evidence" value="ECO:0007669"/>
    <property type="project" value="TreeGrafter"/>
</dbReference>
<keyword evidence="6" id="KW-0130">Cell adhesion</keyword>
<keyword evidence="10" id="KW-0325">Glycoprotein</keyword>
<keyword evidence="15" id="KW-1185">Reference proteome</keyword>
<comment type="similarity">
    <text evidence="2">Belongs to the nectin family.</text>
</comment>
<evidence type="ECO:0000256" key="2">
    <source>
        <dbReference type="ARBA" id="ARBA00007810"/>
    </source>
</evidence>
<sequence>MLALTWIYLVLLFFPKIKAIWVIGHDVTVTAGEDVQLFCQVIETAETLTSIKWQRRTKEKPTNTDLLVITSDGREQRVNGLRDRVKFTANFAGLNSLILLSNVTVLDEGIYTCIFSVFPSGTCKTEVRLTVQVPPVVSVSADVPAVAGDSEVVLATCTAADAMPAAEVSWSLGVLNNLVKVQNTVTMDSEGRYTVKSSLIGNASKDLNQKNVQCVVTHPGLKDKLELSYTLNVHYPPQVVKIISAGDQGDTREFQCEADANPKPTNFTWSRYFPVKKTLSSGVNSRLMIQLTPDSNGLYYCEASNQYGKSVGSFYLFFKPYTESKTCWTLYIITLIAGVCCFLIWKLNLPQRVMNILQSKSGDPVSTESSDQEEMH</sequence>
<feature type="chain" id="PRO_5038365619" description="Ig-like domain-containing protein" evidence="12">
    <location>
        <begin position="20"/>
        <end position="376"/>
    </location>
</feature>